<dbReference type="STRING" id="1777143.AWB82_01136"/>
<protein>
    <submittedName>
        <fullName evidence="2">Membrane protein</fullName>
    </submittedName>
</protein>
<accession>A0A157ZRR4</accession>
<evidence type="ECO:0000256" key="1">
    <source>
        <dbReference type="SAM" id="Phobius"/>
    </source>
</evidence>
<comment type="caution">
    <text evidence="2">The sequence shown here is derived from an EMBL/GenBank/DDBJ whole genome shotgun (WGS) entry which is preliminary data.</text>
</comment>
<dbReference type="Proteomes" id="UP000054596">
    <property type="component" value="Unassembled WGS sequence"/>
</dbReference>
<keyword evidence="1" id="KW-0472">Membrane</keyword>
<evidence type="ECO:0000313" key="2">
    <source>
        <dbReference type="EMBL" id="SAK48149.1"/>
    </source>
</evidence>
<sequence>MTFGTNSTRFPDTENRADAATSMVARPAVGLKWRTNAGSPSGFRLFPPPLSLMTSSSIATQSGSKPAGKPVPPYFRSKTLTAALAFLFGYIGLHRFYLYGMRDKYGWAHIVGIVMGAFGFLLLAETERTSILGWVLAFPGAVSLLAAFLSAIVYGLRPDAKWDAQFNAHTGRSSNSGWTVIFVVIFSLLFGAFLLMTGLALTFQTYFESQVEAAKTLSQ</sequence>
<feature type="transmembrane region" description="Helical" evidence="1">
    <location>
        <begin position="176"/>
        <end position="201"/>
    </location>
</feature>
<keyword evidence="3" id="KW-1185">Reference proteome</keyword>
<name>A0A157ZRR4_9BURK</name>
<proteinExistence type="predicted"/>
<evidence type="ECO:0000313" key="3">
    <source>
        <dbReference type="Proteomes" id="UP000054596"/>
    </source>
</evidence>
<feature type="transmembrane region" description="Helical" evidence="1">
    <location>
        <begin position="131"/>
        <end position="156"/>
    </location>
</feature>
<keyword evidence="1" id="KW-1133">Transmembrane helix</keyword>
<organism evidence="2 3">
    <name type="scientific">Caballeronia glebae</name>
    <dbReference type="NCBI Taxonomy" id="1777143"/>
    <lineage>
        <taxon>Bacteria</taxon>
        <taxon>Pseudomonadati</taxon>
        <taxon>Pseudomonadota</taxon>
        <taxon>Betaproteobacteria</taxon>
        <taxon>Burkholderiales</taxon>
        <taxon>Burkholderiaceae</taxon>
        <taxon>Caballeronia</taxon>
    </lineage>
</organism>
<keyword evidence="1" id="KW-0812">Transmembrane</keyword>
<feature type="transmembrane region" description="Helical" evidence="1">
    <location>
        <begin position="105"/>
        <end position="124"/>
    </location>
</feature>
<gene>
    <name evidence="2" type="ORF">AWB82_01136</name>
</gene>
<feature type="transmembrane region" description="Helical" evidence="1">
    <location>
        <begin position="79"/>
        <end position="99"/>
    </location>
</feature>
<dbReference type="EMBL" id="FCOJ02000006">
    <property type="protein sequence ID" value="SAK48149.1"/>
    <property type="molecule type" value="Genomic_DNA"/>
</dbReference>
<dbReference type="AlphaFoldDB" id="A0A157ZRR4"/>
<reference evidence="2" key="1">
    <citation type="submission" date="2016-01" db="EMBL/GenBank/DDBJ databases">
        <authorList>
            <person name="Peeters C."/>
        </authorList>
    </citation>
    <scope>NUCLEOTIDE SEQUENCE [LARGE SCALE GENOMIC DNA]</scope>
    <source>
        <strain evidence="2">LMG 29325</strain>
    </source>
</reference>